<dbReference type="EMBL" id="JAULSW010000002">
    <property type="protein sequence ID" value="KAK3389252.1"/>
    <property type="molecule type" value="Genomic_DNA"/>
</dbReference>
<dbReference type="Proteomes" id="UP001285441">
    <property type="component" value="Unassembled WGS sequence"/>
</dbReference>
<evidence type="ECO:0000313" key="5">
    <source>
        <dbReference type="EMBL" id="KAK3389252.1"/>
    </source>
</evidence>
<comment type="similarity">
    <text evidence="2 4">Belongs to the terpene synthase family.</text>
</comment>
<evidence type="ECO:0000256" key="3">
    <source>
        <dbReference type="ARBA" id="ARBA00022842"/>
    </source>
</evidence>
<organism evidence="5 6">
    <name type="scientific">Podospora didyma</name>
    <dbReference type="NCBI Taxonomy" id="330526"/>
    <lineage>
        <taxon>Eukaryota</taxon>
        <taxon>Fungi</taxon>
        <taxon>Dikarya</taxon>
        <taxon>Ascomycota</taxon>
        <taxon>Pezizomycotina</taxon>
        <taxon>Sordariomycetes</taxon>
        <taxon>Sordariomycetidae</taxon>
        <taxon>Sordariales</taxon>
        <taxon>Podosporaceae</taxon>
        <taxon>Podospora</taxon>
    </lineage>
</organism>
<dbReference type="Gene3D" id="1.10.600.10">
    <property type="entry name" value="Farnesyl Diphosphate Synthase"/>
    <property type="match status" value="1"/>
</dbReference>
<dbReference type="SFLD" id="SFLDS00005">
    <property type="entry name" value="Isoprenoid_Synthase_Type_I"/>
    <property type="match status" value="1"/>
</dbReference>
<proteinExistence type="inferred from homology"/>
<comment type="cofactor">
    <cofactor evidence="1 4">
        <name>Mg(2+)</name>
        <dbReference type="ChEBI" id="CHEBI:18420"/>
    </cofactor>
</comment>
<dbReference type="Pfam" id="PF19086">
    <property type="entry name" value="Terpene_syn_C_2"/>
    <property type="match status" value="1"/>
</dbReference>
<name>A0AAE0NWZ0_9PEZI</name>
<reference evidence="5" key="1">
    <citation type="journal article" date="2023" name="Mol. Phylogenet. Evol.">
        <title>Genome-scale phylogeny and comparative genomics of the fungal order Sordariales.</title>
        <authorList>
            <person name="Hensen N."/>
            <person name="Bonometti L."/>
            <person name="Westerberg I."/>
            <person name="Brannstrom I.O."/>
            <person name="Guillou S."/>
            <person name="Cros-Aarteil S."/>
            <person name="Calhoun S."/>
            <person name="Haridas S."/>
            <person name="Kuo A."/>
            <person name="Mondo S."/>
            <person name="Pangilinan J."/>
            <person name="Riley R."/>
            <person name="LaButti K."/>
            <person name="Andreopoulos B."/>
            <person name="Lipzen A."/>
            <person name="Chen C."/>
            <person name="Yan M."/>
            <person name="Daum C."/>
            <person name="Ng V."/>
            <person name="Clum A."/>
            <person name="Steindorff A."/>
            <person name="Ohm R.A."/>
            <person name="Martin F."/>
            <person name="Silar P."/>
            <person name="Natvig D.O."/>
            <person name="Lalanne C."/>
            <person name="Gautier V."/>
            <person name="Ament-Velasquez S.L."/>
            <person name="Kruys A."/>
            <person name="Hutchinson M.I."/>
            <person name="Powell A.J."/>
            <person name="Barry K."/>
            <person name="Miller A.N."/>
            <person name="Grigoriev I.V."/>
            <person name="Debuchy R."/>
            <person name="Gladieux P."/>
            <person name="Hiltunen Thoren M."/>
            <person name="Johannesson H."/>
        </authorList>
    </citation>
    <scope>NUCLEOTIDE SEQUENCE</scope>
    <source>
        <strain evidence="5">CBS 232.78</strain>
    </source>
</reference>
<dbReference type="SFLD" id="SFLDG01020">
    <property type="entry name" value="Terpene_Cyclase_Like_2"/>
    <property type="match status" value="1"/>
</dbReference>
<dbReference type="GO" id="GO:0008299">
    <property type="term" value="P:isoprenoid biosynthetic process"/>
    <property type="evidence" value="ECO:0007669"/>
    <property type="project" value="UniProtKB-ARBA"/>
</dbReference>
<protein>
    <recommendedName>
        <fullName evidence="4">Terpene synthase</fullName>
        <ecNumber evidence="4">4.2.3.-</ecNumber>
    </recommendedName>
</protein>
<dbReference type="EC" id="4.2.3.-" evidence="4"/>
<keyword evidence="6" id="KW-1185">Reference proteome</keyword>
<dbReference type="SUPFAM" id="SSF48576">
    <property type="entry name" value="Terpenoid synthases"/>
    <property type="match status" value="1"/>
</dbReference>
<dbReference type="PANTHER" id="PTHR35201:SF4">
    <property type="entry name" value="BETA-PINACENE SYNTHASE-RELATED"/>
    <property type="match status" value="1"/>
</dbReference>
<dbReference type="InterPro" id="IPR034686">
    <property type="entry name" value="Terpene_cyclase-like_2"/>
</dbReference>
<comment type="caution">
    <text evidence="5">The sequence shown here is derived from an EMBL/GenBank/DDBJ whole genome shotgun (WGS) entry which is preliminary data.</text>
</comment>
<dbReference type="GO" id="GO:0010333">
    <property type="term" value="F:terpene synthase activity"/>
    <property type="evidence" value="ECO:0007669"/>
    <property type="project" value="InterPro"/>
</dbReference>
<reference evidence="5" key="2">
    <citation type="submission" date="2023-06" db="EMBL/GenBank/DDBJ databases">
        <authorList>
            <consortium name="Lawrence Berkeley National Laboratory"/>
            <person name="Haridas S."/>
            <person name="Hensen N."/>
            <person name="Bonometti L."/>
            <person name="Westerberg I."/>
            <person name="Brannstrom I.O."/>
            <person name="Guillou S."/>
            <person name="Cros-Aarteil S."/>
            <person name="Calhoun S."/>
            <person name="Kuo A."/>
            <person name="Mondo S."/>
            <person name="Pangilinan J."/>
            <person name="Riley R."/>
            <person name="LaButti K."/>
            <person name="Andreopoulos B."/>
            <person name="Lipzen A."/>
            <person name="Chen C."/>
            <person name="Yanf M."/>
            <person name="Daum C."/>
            <person name="Ng V."/>
            <person name="Clum A."/>
            <person name="Steindorff A."/>
            <person name="Ohm R."/>
            <person name="Martin F."/>
            <person name="Silar P."/>
            <person name="Natvig D."/>
            <person name="Lalanne C."/>
            <person name="Gautier V."/>
            <person name="Ament-velasquez S.L."/>
            <person name="Kruys A."/>
            <person name="Hutchinson M.I."/>
            <person name="Powell A.J."/>
            <person name="Barry K."/>
            <person name="Miller A.N."/>
            <person name="Grigoriev I.V."/>
            <person name="Debuchy R."/>
            <person name="Gladieux P."/>
            <person name="Thoren M.H."/>
            <person name="Johannesson H."/>
        </authorList>
    </citation>
    <scope>NUCLEOTIDE SEQUENCE</scope>
    <source>
        <strain evidence="5">CBS 232.78</strain>
    </source>
</reference>
<dbReference type="AlphaFoldDB" id="A0AAE0NWZ0"/>
<gene>
    <name evidence="5" type="ORF">B0H63DRAFT_463253</name>
</gene>
<evidence type="ECO:0000256" key="4">
    <source>
        <dbReference type="RuleBase" id="RU366034"/>
    </source>
</evidence>
<evidence type="ECO:0000313" key="6">
    <source>
        <dbReference type="Proteomes" id="UP001285441"/>
    </source>
</evidence>
<evidence type="ECO:0000256" key="2">
    <source>
        <dbReference type="ARBA" id="ARBA00006333"/>
    </source>
</evidence>
<dbReference type="PANTHER" id="PTHR35201">
    <property type="entry name" value="TERPENE SYNTHASE"/>
    <property type="match status" value="1"/>
</dbReference>
<keyword evidence="3 4" id="KW-0460">Magnesium</keyword>
<evidence type="ECO:0000256" key="1">
    <source>
        <dbReference type="ARBA" id="ARBA00001946"/>
    </source>
</evidence>
<accession>A0AAE0NWZ0</accession>
<dbReference type="GO" id="GO:0046872">
    <property type="term" value="F:metal ion binding"/>
    <property type="evidence" value="ECO:0007669"/>
    <property type="project" value="UniProtKB-KW"/>
</dbReference>
<keyword evidence="4" id="KW-0456">Lyase</keyword>
<dbReference type="InterPro" id="IPR008949">
    <property type="entry name" value="Isoprenoid_synthase_dom_sf"/>
</dbReference>
<keyword evidence="4" id="KW-0479">Metal-binding</keyword>
<sequence>MDVLIALRDEPIISKASTLINTVSFPTKSTSPTDSVHAGDLEDPNAKFAAEIRGKTLRIPNHVLTSLSDAGWPTVEIKAAKWTPGQRAQYERLRRDTDAVIARIFKDPVTVQKVKDEDYALFCFAWFLQTEDYENLWTATLYIIWLFVWDDQVDLNEGSLASDFASATAWRTETIAMIDRFFGLKATPAAQALVTGPMIALEEFSKRAVKKFNEGQLRRLRDEMVRFIEACGTEQASRLAGYVPGVDEYHELRPYTSSVYSCFVILEVFSDVPLPDWVWDSREMKIIAKEGNSLVYILNDVLSLKKEIANNCVINTVPVMYLSGVPWERIMPELEADIEKSRKNLDDAAQVLIEGTMSEPDVNRAMIHFIDGVKNNTTGNISYSLDTARYRNMRTVTDDDMVEIAL</sequence>